<accession>A0A9D2ISL8</accession>
<protein>
    <submittedName>
        <fullName evidence="1">DUF1292 domain-containing protein</fullName>
    </submittedName>
</protein>
<proteinExistence type="predicted"/>
<name>A0A9D2ISL8_9FIRM</name>
<evidence type="ECO:0000313" key="1">
    <source>
        <dbReference type="EMBL" id="HIZ21644.1"/>
    </source>
</evidence>
<dbReference type="InterPro" id="IPR009711">
    <property type="entry name" value="UPF0473"/>
</dbReference>
<comment type="caution">
    <text evidence="1">The sequence shown here is derived from an EMBL/GenBank/DDBJ whole genome shotgun (WGS) entry which is preliminary data.</text>
</comment>
<gene>
    <name evidence="1" type="ORF">IAA21_02435</name>
</gene>
<dbReference type="AlphaFoldDB" id="A0A9D2ISL8"/>
<organism evidence="1 2">
    <name type="scientific">Candidatus Blautia faecigallinarum</name>
    <dbReference type="NCBI Taxonomy" id="2838488"/>
    <lineage>
        <taxon>Bacteria</taxon>
        <taxon>Bacillati</taxon>
        <taxon>Bacillota</taxon>
        <taxon>Clostridia</taxon>
        <taxon>Lachnospirales</taxon>
        <taxon>Lachnospiraceae</taxon>
        <taxon>Blautia</taxon>
    </lineage>
</organism>
<reference evidence="1" key="1">
    <citation type="journal article" date="2021" name="PeerJ">
        <title>Extensive microbial diversity within the chicken gut microbiome revealed by metagenomics and culture.</title>
        <authorList>
            <person name="Gilroy R."/>
            <person name="Ravi A."/>
            <person name="Getino M."/>
            <person name="Pursley I."/>
            <person name="Horton D.L."/>
            <person name="Alikhan N.F."/>
            <person name="Baker D."/>
            <person name="Gharbi K."/>
            <person name="Hall N."/>
            <person name="Watson M."/>
            <person name="Adriaenssens E.M."/>
            <person name="Foster-Nyarko E."/>
            <person name="Jarju S."/>
            <person name="Secka A."/>
            <person name="Antonio M."/>
            <person name="Oren A."/>
            <person name="Chaudhuri R.R."/>
            <person name="La Ragione R."/>
            <person name="Hildebrand F."/>
            <person name="Pallen M.J."/>
        </authorList>
    </citation>
    <scope>NUCLEOTIDE SEQUENCE</scope>
    <source>
        <strain evidence="1">14324</strain>
    </source>
</reference>
<dbReference type="EMBL" id="DXBU01000028">
    <property type="protein sequence ID" value="HIZ21644.1"/>
    <property type="molecule type" value="Genomic_DNA"/>
</dbReference>
<evidence type="ECO:0000313" key="2">
    <source>
        <dbReference type="Proteomes" id="UP000824041"/>
    </source>
</evidence>
<reference evidence="1" key="2">
    <citation type="submission" date="2021-04" db="EMBL/GenBank/DDBJ databases">
        <authorList>
            <person name="Gilroy R."/>
        </authorList>
    </citation>
    <scope>NUCLEOTIDE SEQUENCE</scope>
    <source>
        <strain evidence="1">14324</strain>
    </source>
</reference>
<dbReference type="Pfam" id="PF06949">
    <property type="entry name" value="DUF1292"/>
    <property type="match status" value="1"/>
</dbReference>
<sequence length="85" mass="9856">MEKIKFQSDDGTVTEFFVEEQTRIQGTPYLLVSDSKEEEAAAYILKDVSEDTSLEACYEMVEDEEELQAVFKVFEQMLEDVNLEM</sequence>
<dbReference type="Proteomes" id="UP000824041">
    <property type="component" value="Unassembled WGS sequence"/>
</dbReference>